<keyword evidence="11" id="KW-1185">Reference proteome</keyword>
<dbReference type="PANTHER" id="PTHR13373:SF21">
    <property type="entry name" value="NUCLEAR PORE COMPLEX PROTEIN NUP85"/>
    <property type="match status" value="1"/>
</dbReference>
<evidence type="ECO:0000313" key="10">
    <source>
        <dbReference type="EMBL" id="RKP10264.1"/>
    </source>
</evidence>
<keyword evidence="7 9" id="KW-0906">Nuclear pore complex</keyword>
<name>A0A4P9XVF2_9FUNG</name>
<dbReference type="GO" id="GO:0006406">
    <property type="term" value="P:mRNA export from nucleus"/>
    <property type="evidence" value="ECO:0007669"/>
    <property type="project" value="TreeGrafter"/>
</dbReference>
<dbReference type="GO" id="GO:0017056">
    <property type="term" value="F:structural constituent of nuclear pore"/>
    <property type="evidence" value="ECO:0007669"/>
    <property type="project" value="TreeGrafter"/>
</dbReference>
<evidence type="ECO:0000313" key="11">
    <source>
        <dbReference type="Proteomes" id="UP000271241"/>
    </source>
</evidence>
<keyword evidence="5 9" id="KW-0653">Protein transport</keyword>
<comment type="subunit">
    <text evidence="9">Component of the nuclear pore complex (NPC).</text>
</comment>
<evidence type="ECO:0000256" key="7">
    <source>
        <dbReference type="ARBA" id="ARBA00023132"/>
    </source>
</evidence>
<keyword evidence="3 9" id="KW-0813">Transport</keyword>
<reference evidence="11" key="1">
    <citation type="journal article" date="2018" name="Nat. Microbiol.">
        <title>Leveraging single-cell genomics to expand the fungal tree of life.</title>
        <authorList>
            <person name="Ahrendt S.R."/>
            <person name="Quandt C.A."/>
            <person name="Ciobanu D."/>
            <person name="Clum A."/>
            <person name="Salamov A."/>
            <person name="Andreopoulos B."/>
            <person name="Cheng J.F."/>
            <person name="Woyke T."/>
            <person name="Pelin A."/>
            <person name="Henrissat B."/>
            <person name="Reynolds N.K."/>
            <person name="Benny G.L."/>
            <person name="Smith M.E."/>
            <person name="James T.Y."/>
            <person name="Grigoriev I.V."/>
        </authorList>
    </citation>
    <scope>NUCLEOTIDE SEQUENCE [LARGE SCALE GENOMIC DNA]</scope>
    <source>
        <strain evidence="11">RSA 1356</strain>
    </source>
</reference>
<keyword evidence="4 9" id="KW-0509">mRNA transport</keyword>
<sequence length="259" mass="28552">MELDTVTDANTMAVALDALAAVDTLCLDPSLIATGKTADWAARGRTLIVDASPVGNAAAVCVVGKQTREQRSLINESYAIFRETQRTMRQNPAALTEAKPAALGVLRVRADEARRISAQYRKALMVHGRRCASASDADIVERTFVRVATIVWELCELLLLGGSDEPVAEQLLIWINTNYPFTPEEEAAAATSDTLDAGFWSLVHRYVLRGQLELAVQLLERAGVRDGLVDYVRAMPRRAAFRTSGDFMTKWRAWQEDGR</sequence>
<dbReference type="GO" id="GO:0031080">
    <property type="term" value="C:nuclear pore outer ring"/>
    <property type="evidence" value="ECO:0007669"/>
    <property type="project" value="TreeGrafter"/>
</dbReference>
<dbReference type="AlphaFoldDB" id="A0A4P9XVF2"/>
<keyword evidence="6 9" id="KW-0811">Translocation</keyword>
<comment type="subcellular location">
    <subcellularLocation>
        <location evidence="1 9">Nucleus</location>
        <location evidence="1 9">Nuclear pore complex</location>
    </subcellularLocation>
</comment>
<evidence type="ECO:0000256" key="5">
    <source>
        <dbReference type="ARBA" id="ARBA00022927"/>
    </source>
</evidence>
<dbReference type="GO" id="GO:0031965">
    <property type="term" value="C:nuclear membrane"/>
    <property type="evidence" value="ECO:0007669"/>
    <property type="project" value="UniProtKB-UniRule"/>
</dbReference>
<dbReference type="STRING" id="78915.A0A4P9XVF2"/>
<dbReference type="PANTHER" id="PTHR13373">
    <property type="entry name" value="FROUNT PROTEIN-RELATED"/>
    <property type="match status" value="1"/>
</dbReference>
<evidence type="ECO:0000256" key="6">
    <source>
        <dbReference type="ARBA" id="ARBA00023010"/>
    </source>
</evidence>
<dbReference type="GO" id="GO:0006606">
    <property type="term" value="P:protein import into nucleus"/>
    <property type="evidence" value="ECO:0007669"/>
    <property type="project" value="TreeGrafter"/>
</dbReference>
<accession>A0A4P9XVF2</accession>
<dbReference type="Pfam" id="PF07575">
    <property type="entry name" value="Nucleopor_Nup85"/>
    <property type="match status" value="1"/>
</dbReference>
<dbReference type="InterPro" id="IPR011502">
    <property type="entry name" value="Nucleoporin_Nup85"/>
</dbReference>
<keyword evidence="8 9" id="KW-0539">Nucleus</keyword>
<dbReference type="GO" id="GO:0045893">
    <property type="term" value="P:positive regulation of DNA-templated transcription"/>
    <property type="evidence" value="ECO:0007669"/>
    <property type="project" value="TreeGrafter"/>
</dbReference>
<dbReference type="OrthoDB" id="17644at2759"/>
<evidence type="ECO:0000256" key="9">
    <source>
        <dbReference type="RuleBase" id="RU365073"/>
    </source>
</evidence>
<evidence type="ECO:0000256" key="3">
    <source>
        <dbReference type="ARBA" id="ARBA00022448"/>
    </source>
</evidence>
<evidence type="ECO:0000256" key="2">
    <source>
        <dbReference type="ARBA" id="ARBA00005573"/>
    </source>
</evidence>
<dbReference type="EMBL" id="KZ992461">
    <property type="protein sequence ID" value="RKP10264.1"/>
    <property type="molecule type" value="Genomic_DNA"/>
</dbReference>
<dbReference type="Proteomes" id="UP000271241">
    <property type="component" value="Unassembled WGS sequence"/>
</dbReference>
<keyword evidence="9" id="KW-0472">Membrane</keyword>
<comment type="similarity">
    <text evidence="2 9">Belongs to the nucleoporin Nup85 family.</text>
</comment>
<protein>
    <recommendedName>
        <fullName evidence="9">Nuclear pore complex protein Nup85</fullName>
    </recommendedName>
</protein>
<evidence type="ECO:0000256" key="4">
    <source>
        <dbReference type="ARBA" id="ARBA00022816"/>
    </source>
</evidence>
<comment type="function">
    <text evidence="9">Functions as a component of the nuclear pore complex (NPC).</text>
</comment>
<evidence type="ECO:0000256" key="1">
    <source>
        <dbReference type="ARBA" id="ARBA00004567"/>
    </source>
</evidence>
<evidence type="ECO:0000256" key="8">
    <source>
        <dbReference type="ARBA" id="ARBA00023242"/>
    </source>
</evidence>
<gene>
    <name evidence="10" type="ORF">THASP1DRAFT_21999</name>
</gene>
<proteinExistence type="inferred from homology"/>
<organism evidence="10 11">
    <name type="scientific">Thamnocephalis sphaerospora</name>
    <dbReference type="NCBI Taxonomy" id="78915"/>
    <lineage>
        <taxon>Eukaryota</taxon>
        <taxon>Fungi</taxon>
        <taxon>Fungi incertae sedis</taxon>
        <taxon>Zoopagomycota</taxon>
        <taxon>Zoopagomycotina</taxon>
        <taxon>Zoopagomycetes</taxon>
        <taxon>Zoopagales</taxon>
        <taxon>Sigmoideomycetaceae</taxon>
        <taxon>Thamnocephalis</taxon>
    </lineage>
</organism>